<dbReference type="GO" id="GO:0005829">
    <property type="term" value="C:cytosol"/>
    <property type="evidence" value="ECO:0007669"/>
    <property type="project" value="TreeGrafter"/>
</dbReference>
<evidence type="ECO:0000256" key="3">
    <source>
        <dbReference type="ARBA" id="ARBA00022679"/>
    </source>
</evidence>
<accession>A0A191ZG84</accession>
<keyword evidence="7 9" id="KW-0067">ATP-binding</keyword>
<dbReference type="OrthoDB" id="9802453at2"/>
<proteinExistence type="inferred from homology"/>
<dbReference type="PRINTS" id="PR00471">
    <property type="entry name" value="ACETATEKNASE"/>
</dbReference>
<comment type="subcellular location">
    <subcellularLocation>
        <location evidence="9">Cytoplasm</location>
    </subcellularLocation>
</comment>
<evidence type="ECO:0000256" key="6">
    <source>
        <dbReference type="ARBA" id="ARBA00022777"/>
    </source>
</evidence>
<dbReference type="GO" id="GO:0006085">
    <property type="term" value="P:acetyl-CoA biosynthetic process"/>
    <property type="evidence" value="ECO:0007669"/>
    <property type="project" value="UniProtKB-UniRule"/>
</dbReference>
<dbReference type="PANTHER" id="PTHR21060">
    <property type="entry name" value="ACETATE KINASE"/>
    <property type="match status" value="1"/>
</dbReference>
<evidence type="ECO:0000256" key="7">
    <source>
        <dbReference type="ARBA" id="ARBA00022840"/>
    </source>
</evidence>
<dbReference type="AlphaFoldDB" id="A0A191ZG84"/>
<dbReference type="HAMAP" id="MF_00020">
    <property type="entry name" value="Acetate_kinase"/>
    <property type="match status" value="1"/>
</dbReference>
<comment type="subunit">
    <text evidence="9">Homodimer.</text>
</comment>
<dbReference type="Pfam" id="PF00871">
    <property type="entry name" value="Acetate_kinase"/>
    <property type="match status" value="1"/>
</dbReference>
<keyword evidence="4 9" id="KW-0479">Metal-binding</keyword>
<evidence type="ECO:0000256" key="10">
    <source>
        <dbReference type="RuleBase" id="RU003835"/>
    </source>
</evidence>
<dbReference type="STRING" id="1860122.A9404_05280"/>
<keyword evidence="3 9" id="KW-0808">Transferase</keyword>
<dbReference type="PROSITE" id="PS01076">
    <property type="entry name" value="ACETATE_KINASE_2"/>
    <property type="match status" value="1"/>
</dbReference>
<dbReference type="InterPro" id="IPR043129">
    <property type="entry name" value="ATPase_NBD"/>
</dbReference>
<dbReference type="SUPFAM" id="SSF53067">
    <property type="entry name" value="Actin-like ATPase domain"/>
    <property type="match status" value="2"/>
</dbReference>
<dbReference type="RefSeq" id="WP_066099227.1">
    <property type="nucleotide sequence ID" value="NZ_CP016027.1"/>
</dbReference>
<protein>
    <recommendedName>
        <fullName evidence="9">Acetate kinase</fullName>
        <ecNumber evidence="9">2.7.2.1</ecNumber>
    </recommendedName>
    <alternativeName>
        <fullName evidence="9">Acetokinase</fullName>
    </alternativeName>
</protein>
<dbReference type="EMBL" id="CP016027">
    <property type="protein sequence ID" value="ANJ66865.1"/>
    <property type="molecule type" value="Genomic_DNA"/>
</dbReference>
<evidence type="ECO:0000256" key="2">
    <source>
        <dbReference type="ARBA" id="ARBA00022490"/>
    </source>
</evidence>
<dbReference type="GO" id="GO:0005524">
    <property type="term" value="F:ATP binding"/>
    <property type="evidence" value="ECO:0007669"/>
    <property type="project" value="UniProtKB-KW"/>
</dbReference>
<dbReference type="UniPathway" id="UPA00340">
    <property type="reaction ID" value="UER00458"/>
</dbReference>
<feature type="binding site" evidence="9">
    <location>
        <begin position="208"/>
        <end position="212"/>
    </location>
    <ligand>
        <name>ATP</name>
        <dbReference type="ChEBI" id="CHEBI:30616"/>
    </ligand>
</feature>
<dbReference type="InterPro" id="IPR004372">
    <property type="entry name" value="Ac/propionate_kinase"/>
</dbReference>
<evidence type="ECO:0000256" key="1">
    <source>
        <dbReference type="ARBA" id="ARBA00008748"/>
    </source>
</evidence>
<keyword evidence="8 9" id="KW-0460">Magnesium</keyword>
<evidence type="ECO:0000256" key="8">
    <source>
        <dbReference type="ARBA" id="ARBA00022842"/>
    </source>
</evidence>
<dbReference type="GO" id="GO:0006083">
    <property type="term" value="P:acetate metabolic process"/>
    <property type="evidence" value="ECO:0007669"/>
    <property type="project" value="TreeGrafter"/>
</dbReference>
<keyword evidence="6 9" id="KW-0418">Kinase</keyword>
<evidence type="ECO:0000256" key="4">
    <source>
        <dbReference type="ARBA" id="ARBA00022723"/>
    </source>
</evidence>
<dbReference type="NCBIfam" id="TIGR00016">
    <property type="entry name" value="ackA"/>
    <property type="match status" value="1"/>
</dbReference>
<feature type="active site" description="Proton donor/acceptor" evidence="9">
    <location>
        <position position="148"/>
    </location>
</feature>
<dbReference type="InterPro" id="IPR023865">
    <property type="entry name" value="Aliphatic_acid_kinase_CS"/>
</dbReference>
<feature type="site" description="Transition state stabilizer" evidence="9">
    <location>
        <position position="241"/>
    </location>
</feature>
<feature type="binding site" evidence="9">
    <location>
        <position position="389"/>
    </location>
    <ligand>
        <name>Mg(2+)</name>
        <dbReference type="ChEBI" id="CHEBI:18420"/>
    </ligand>
</feature>
<dbReference type="Proteomes" id="UP000078596">
    <property type="component" value="Chromosome"/>
</dbReference>
<organism evidence="11 12">
    <name type="scientific">Halothiobacillus diazotrophicus</name>
    <dbReference type="NCBI Taxonomy" id="1860122"/>
    <lineage>
        <taxon>Bacteria</taxon>
        <taxon>Pseudomonadati</taxon>
        <taxon>Pseudomonadota</taxon>
        <taxon>Gammaproteobacteria</taxon>
        <taxon>Chromatiales</taxon>
        <taxon>Halothiobacillaceae</taxon>
        <taxon>Halothiobacillus</taxon>
    </lineage>
</organism>
<keyword evidence="5 9" id="KW-0547">Nucleotide-binding</keyword>
<keyword evidence="2 9" id="KW-0963">Cytoplasm</keyword>
<dbReference type="PANTHER" id="PTHR21060:SF21">
    <property type="entry name" value="ACETATE KINASE"/>
    <property type="match status" value="1"/>
</dbReference>
<reference evidence="11 12" key="1">
    <citation type="submission" date="2016-06" db="EMBL/GenBank/DDBJ databases">
        <title>Insight into the functional genes involving in sulfur oxidation in Pearl River water.</title>
        <authorList>
            <person name="Luo J."/>
            <person name="Tan X."/>
            <person name="Lin W."/>
        </authorList>
    </citation>
    <scope>NUCLEOTIDE SEQUENCE [LARGE SCALE GENOMIC DNA]</scope>
    <source>
        <strain evidence="11 12">LS2</strain>
    </source>
</reference>
<gene>
    <name evidence="9" type="primary">ackA</name>
    <name evidence="11" type="ORF">A9404_05280</name>
</gene>
<feature type="binding site" evidence="9">
    <location>
        <position position="13"/>
    </location>
    <ligand>
        <name>Mg(2+)</name>
        <dbReference type="ChEBI" id="CHEBI:18420"/>
    </ligand>
</feature>
<evidence type="ECO:0000313" key="11">
    <source>
        <dbReference type="EMBL" id="ANJ66865.1"/>
    </source>
</evidence>
<comment type="pathway">
    <text evidence="9">Metabolic intermediate biosynthesis; acetyl-CoA biosynthesis; acetyl-CoA from acetate: step 1/2.</text>
</comment>
<dbReference type="GO" id="GO:0000287">
    <property type="term" value="F:magnesium ion binding"/>
    <property type="evidence" value="ECO:0007669"/>
    <property type="project" value="UniProtKB-UniRule"/>
</dbReference>
<keyword evidence="12" id="KW-1185">Reference proteome</keyword>
<comment type="function">
    <text evidence="9">Catalyzes the formation of acetyl phosphate from acetate and ATP. Can also catalyze the reverse reaction.</text>
</comment>
<feature type="binding site" evidence="9">
    <location>
        <begin position="282"/>
        <end position="284"/>
    </location>
    <ligand>
        <name>ATP</name>
        <dbReference type="ChEBI" id="CHEBI:30616"/>
    </ligand>
</feature>
<feature type="site" description="Transition state stabilizer" evidence="9">
    <location>
        <position position="180"/>
    </location>
</feature>
<comment type="cofactor">
    <cofactor evidence="9">
        <name>Mg(2+)</name>
        <dbReference type="ChEBI" id="CHEBI:18420"/>
    </cofactor>
    <cofactor evidence="9">
        <name>Mn(2+)</name>
        <dbReference type="ChEBI" id="CHEBI:29035"/>
    </cofactor>
    <text evidence="9">Mg(2+). Can also accept Mn(2+).</text>
</comment>
<feature type="binding site" evidence="9">
    <location>
        <begin position="333"/>
        <end position="337"/>
    </location>
    <ligand>
        <name>ATP</name>
        <dbReference type="ChEBI" id="CHEBI:30616"/>
    </ligand>
</feature>
<dbReference type="GO" id="GO:0008776">
    <property type="term" value="F:acetate kinase activity"/>
    <property type="evidence" value="ECO:0007669"/>
    <property type="project" value="UniProtKB-UniRule"/>
</dbReference>
<feature type="binding site" evidence="9">
    <location>
        <position position="91"/>
    </location>
    <ligand>
        <name>substrate</name>
    </ligand>
</feature>
<evidence type="ECO:0000313" key="12">
    <source>
        <dbReference type="Proteomes" id="UP000078596"/>
    </source>
</evidence>
<dbReference type="KEGG" id="haz:A9404_05280"/>
<sequence length="403" mass="43180">MAANNRQLWLTVNAGSSSLKLVLFEADSLKPFAVVQIERIGTPDAHLLAGDLPVMTIAAADHRRAFDQGLRYWRQQSVLVSPENLMGIVHRVVHGGERFTAPIQLTPDVRAGIEALIPLAPLHNPLALQCIDAALALDARTPQFAVFDTAFHHDLPPEAFHYALPLRFYREFGIRRYGFHGISVDSVSRQLAESLGEPRASLNLIVAHLGNGASLTAIRGGRSVDTTMGFTPLEGLVMGTRAGDLDPAIPAFLENHTGLSGADVARLLNRESGLLGLCGHADLRAIHEAMTAGNDAAELAALALAVYTYRIRKYLGAFMALLGRVDGVIFTGGVGEHDAIVRSQALSGMGLFGWHLDPARNVATLGPAEVTPLHAEGSFPGIYVVPSREAEQMVRLAAPLLAT</sequence>
<feature type="binding site" evidence="9">
    <location>
        <position position="20"/>
    </location>
    <ligand>
        <name>ATP</name>
        <dbReference type="ChEBI" id="CHEBI:30616"/>
    </ligand>
</feature>
<evidence type="ECO:0000256" key="9">
    <source>
        <dbReference type="HAMAP-Rule" id="MF_00020"/>
    </source>
</evidence>
<dbReference type="PIRSF" id="PIRSF000722">
    <property type="entry name" value="Acetate_prop_kin"/>
    <property type="match status" value="1"/>
</dbReference>
<name>A0A191ZG84_9GAMM</name>
<evidence type="ECO:0000256" key="5">
    <source>
        <dbReference type="ARBA" id="ARBA00022741"/>
    </source>
</evidence>
<dbReference type="Gene3D" id="3.30.420.40">
    <property type="match status" value="2"/>
</dbReference>
<dbReference type="InterPro" id="IPR000890">
    <property type="entry name" value="Aliphatic_acid_kin_short-chain"/>
</dbReference>
<comment type="catalytic activity">
    <reaction evidence="9">
        <text>acetate + ATP = acetyl phosphate + ADP</text>
        <dbReference type="Rhea" id="RHEA:11352"/>
        <dbReference type="ChEBI" id="CHEBI:22191"/>
        <dbReference type="ChEBI" id="CHEBI:30089"/>
        <dbReference type="ChEBI" id="CHEBI:30616"/>
        <dbReference type="ChEBI" id="CHEBI:456216"/>
        <dbReference type="EC" id="2.7.2.1"/>
    </reaction>
</comment>
<comment type="similarity">
    <text evidence="1 9 10">Belongs to the acetokinase family.</text>
</comment>
<dbReference type="EC" id="2.7.2.1" evidence="9"/>